<evidence type="ECO:0000313" key="1">
    <source>
        <dbReference type="EMBL" id="GBN68306.1"/>
    </source>
</evidence>
<name>A0A4Y2QYK2_ARAVE</name>
<evidence type="ECO:0000313" key="2">
    <source>
        <dbReference type="Proteomes" id="UP000499080"/>
    </source>
</evidence>
<dbReference type="EMBL" id="BGPR01015179">
    <property type="protein sequence ID" value="GBN68306.1"/>
    <property type="molecule type" value="Genomic_DNA"/>
</dbReference>
<dbReference type="Proteomes" id="UP000499080">
    <property type="component" value="Unassembled WGS sequence"/>
</dbReference>
<keyword evidence="2" id="KW-1185">Reference proteome</keyword>
<protein>
    <submittedName>
        <fullName evidence="1">Uncharacterized protein</fullName>
    </submittedName>
</protein>
<sequence>MVEERVLKLVTRQHHRVGVFLISHTNTYNSLLFSVYESASVDAVAINNEEGKCLPRKARFVARWLILRRDKDKRSFAAGRGCQTTLSGRRKSKKDVAAKNCLIKFKVL</sequence>
<dbReference type="AlphaFoldDB" id="A0A4Y2QYK2"/>
<accession>A0A4Y2QYK2</accession>
<reference evidence="1 2" key="1">
    <citation type="journal article" date="2019" name="Sci. Rep.">
        <title>Orb-weaving spider Araneus ventricosus genome elucidates the spidroin gene catalogue.</title>
        <authorList>
            <person name="Kono N."/>
            <person name="Nakamura H."/>
            <person name="Ohtoshi R."/>
            <person name="Moran D.A.P."/>
            <person name="Shinohara A."/>
            <person name="Yoshida Y."/>
            <person name="Fujiwara M."/>
            <person name="Mori M."/>
            <person name="Tomita M."/>
            <person name="Arakawa K."/>
        </authorList>
    </citation>
    <scope>NUCLEOTIDE SEQUENCE [LARGE SCALE GENOMIC DNA]</scope>
</reference>
<comment type="caution">
    <text evidence="1">The sequence shown here is derived from an EMBL/GenBank/DDBJ whole genome shotgun (WGS) entry which is preliminary data.</text>
</comment>
<proteinExistence type="predicted"/>
<organism evidence="1 2">
    <name type="scientific">Araneus ventricosus</name>
    <name type="common">Orbweaver spider</name>
    <name type="synonym">Epeira ventricosa</name>
    <dbReference type="NCBI Taxonomy" id="182803"/>
    <lineage>
        <taxon>Eukaryota</taxon>
        <taxon>Metazoa</taxon>
        <taxon>Ecdysozoa</taxon>
        <taxon>Arthropoda</taxon>
        <taxon>Chelicerata</taxon>
        <taxon>Arachnida</taxon>
        <taxon>Araneae</taxon>
        <taxon>Araneomorphae</taxon>
        <taxon>Entelegynae</taxon>
        <taxon>Araneoidea</taxon>
        <taxon>Araneidae</taxon>
        <taxon>Araneus</taxon>
    </lineage>
</organism>
<gene>
    <name evidence="1" type="ORF">AVEN_117626_1</name>
</gene>